<dbReference type="CDD" id="cd05936">
    <property type="entry name" value="FC-FACS_FadD_like"/>
    <property type="match status" value="1"/>
</dbReference>
<dbReference type="Pfam" id="PF00501">
    <property type="entry name" value="AMP-binding"/>
    <property type="match status" value="1"/>
</dbReference>
<feature type="domain" description="AMP-dependent synthetase/ligase" evidence="3">
    <location>
        <begin position="8"/>
        <end position="366"/>
    </location>
</feature>
<organism evidence="5 6">
    <name type="scientific">Formimonas warabiya</name>
    <dbReference type="NCBI Taxonomy" id="1761012"/>
    <lineage>
        <taxon>Bacteria</taxon>
        <taxon>Bacillati</taxon>
        <taxon>Bacillota</taxon>
        <taxon>Clostridia</taxon>
        <taxon>Eubacteriales</taxon>
        <taxon>Peptococcaceae</taxon>
        <taxon>Candidatus Formimonas</taxon>
    </lineage>
</organism>
<dbReference type="NCBIfam" id="NF004837">
    <property type="entry name" value="PRK06187.1"/>
    <property type="match status" value="1"/>
</dbReference>
<evidence type="ECO:0000313" key="5">
    <source>
        <dbReference type="EMBL" id="ATW23909.1"/>
    </source>
</evidence>
<dbReference type="Proteomes" id="UP000323521">
    <property type="component" value="Chromosome"/>
</dbReference>
<reference evidence="5 6" key="1">
    <citation type="submission" date="2016-10" db="EMBL/GenBank/DDBJ databases">
        <title>Complete Genome Sequence of Peptococcaceae strain DCMF.</title>
        <authorList>
            <person name="Edwards R.J."/>
            <person name="Holland S.I."/>
            <person name="Deshpande N.P."/>
            <person name="Wong Y.K."/>
            <person name="Ertan H."/>
            <person name="Manefield M."/>
            <person name="Russell T.L."/>
            <person name="Lee M.J."/>
        </authorList>
    </citation>
    <scope>NUCLEOTIDE SEQUENCE [LARGE SCALE GENOMIC DNA]</scope>
    <source>
        <strain evidence="5 6">DCMF</strain>
    </source>
</reference>
<dbReference type="InterPro" id="IPR045851">
    <property type="entry name" value="AMP-bd_C_sf"/>
</dbReference>
<protein>
    <submittedName>
        <fullName evidence="5">AMP-binding protein</fullName>
    </submittedName>
</protein>
<dbReference type="Pfam" id="PF13193">
    <property type="entry name" value="AMP-binding_C"/>
    <property type="match status" value="1"/>
</dbReference>
<dbReference type="InterPro" id="IPR025110">
    <property type="entry name" value="AMP-bd_C"/>
</dbReference>
<evidence type="ECO:0000259" key="4">
    <source>
        <dbReference type="Pfam" id="PF13193"/>
    </source>
</evidence>
<dbReference type="AlphaFoldDB" id="A0A3G1KN71"/>
<dbReference type="KEGG" id="fwa:DCMF_03050"/>
<sequence>MSVDLFLRNTAARLPDKKAIFFGDTEITYGQFDQEVDNLAQGFIDLGLGYQQRVSLLLANSPDFIRAYFAITRAGGTVIPLNPLFKGEEIKYILNDAEVVFLITTQAFLPLVESVWGQIPALKKIIVIGGESDEDVISWDDLISIPSAPVKVAINPEDIAACLYTSGTTGKPKGALLSHSNLMFDAAAVVNHVEMNPKDNHLCVLPLFHSYAQMAAMLCPIYSGGSITVMAQFRPDHVLKEIGKHKVTLFCGVPAMYAAILQNSGNTNEIDLSSLRLCFSGGAPMPLEIMHLFEDEYGIIVIEGNGPTETSPVSYANPMSLRKPGSVGTPLEGVKVKIVNENDQELPPEEIGEICVQGPNVMKGYLNQPEATAEAIKDGWFHTGDLGKKDADGYIYIVDRKKDMLIVSGLNVYPREVEECLYQHPKVAEAAVIGIHDSLRGEVPKAFIVLKPGETAVPKEFSVFCRERLANFKCPRQVQLLESIPKTATGKIDKKQLREAESMGLYK</sequence>
<dbReference type="FunFam" id="3.30.300.30:FF:000008">
    <property type="entry name" value="2,3-dihydroxybenzoate-AMP ligase"/>
    <property type="match status" value="1"/>
</dbReference>
<dbReference type="OrthoDB" id="9778383at2"/>
<dbReference type="EMBL" id="CP017634">
    <property type="protein sequence ID" value="ATW23909.1"/>
    <property type="molecule type" value="Genomic_DNA"/>
</dbReference>
<keyword evidence="6" id="KW-1185">Reference proteome</keyword>
<dbReference type="InterPro" id="IPR000873">
    <property type="entry name" value="AMP-dep_synth/lig_dom"/>
</dbReference>
<evidence type="ECO:0000256" key="1">
    <source>
        <dbReference type="ARBA" id="ARBA00006432"/>
    </source>
</evidence>
<proteinExistence type="inferred from homology"/>
<comment type="similarity">
    <text evidence="1">Belongs to the ATP-dependent AMP-binding enzyme family.</text>
</comment>
<dbReference type="GO" id="GO:0016878">
    <property type="term" value="F:acid-thiol ligase activity"/>
    <property type="evidence" value="ECO:0007669"/>
    <property type="project" value="UniProtKB-ARBA"/>
</dbReference>
<dbReference type="InterPro" id="IPR050237">
    <property type="entry name" value="ATP-dep_AMP-bd_enzyme"/>
</dbReference>
<dbReference type="RefSeq" id="WP_148133076.1">
    <property type="nucleotide sequence ID" value="NZ_CP017634.1"/>
</dbReference>
<name>A0A3G1KN71_FORW1</name>
<gene>
    <name evidence="5" type="ORF">DCMF_03050</name>
</gene>
<evidence type="ECO:0000259" key="3">
    <source>
        <dbReference type="Pfam" id="PF00501"/>
    </source>
</evidence>
<dbReference type="PANTHER" id="PTHR43767">
    <property type="entry name" value="LONG-CHAIN-FATTY-ACID--COA LIGASE"/>
    <property type="match status" value="1"/>
</dbReference>
<evidence type="ECO:0000313" key="6">
    <source>
        <dbReference type="Proteomes" id="UP000323521"/>
    </source>
</evidence>
<dbReference type="Gene3D" id="3.30.300.30">
    <property type="match status" value="1"/>
</dbReference>
<dbReference type="InterPro" id="IPR042099">
    <property type="entry name" value="ANL_N_sf"/>
</dbReference>
<dbReference type="SUPFAM" id="SSF56801">
    <property type="entry name" value="Acetyl-CoA synthetase-like"/>
    <property type="match status" value="1"/>
</dbReference>
<accession>A0A3G1KN71</accession>
<keyword evidence="2" id="KW-0436">Ligase</keyword>
<feature type="domain" description="AMP-binding enzyme C-terminal" evidence="4">
    <location>
        <begin position="416"/>
        <end position="491"/>
    </location>
</feature>
<dbReference type="Gene3D" id="3.40.50.12780">
    <property type="entry name" value="N-terminal domain of ligase-like"/>
    <property type="match status" value="1"/>
</dbReference>
<evidence type="ECO:0000256" key="2">
    <source>
        <dbReference type="ARBA" id="ARBA00022598"/>
    </source>
</evidence>
<dbReference type="PANTHER" id="PTHR43767:SF1">
    <property type="entry name" value="NONRIBOSOMAL PEPTIDE SYNTHASE PES1 (EUROFUNG)-RELATED"/>
    <property type="match status" value="1"/>
</dbReference>